<evidence type="ECO:0000313" key="1">
    <source>
        <dbReference type="EMBL" id="UQC81818.1"/>
    </source>
</evidence>
<evidence type="ECO:0000313" key="2">
    <source>
        <dbReference type="Proteomes" id="UP000830671"/>
    </source>
</evidence>
<protein>
    <submittedName>
        <fullName evidence="1">Uncharacterized protein</fullName>
    </submittedName>
</protein>
<dbReference type="EMBL" id="CP019476">
    <property type="protein sequence ID" value="UQC81818.1"/>
    <property type="molecule type" value="Genomic_DNA"/>
</dbReference>
<name>A0A9Q8WFJ3_9PEZI</name>
<dbReference type="KEGG" id="clup:CLUP02_07304"/>
<dbReference type="GeneID" id="73341309"/>
<organism evidence="1 2">
    <name type="scientific">Colletotrichum lupini</name>
    <dbReference type="NCBI Taxonomy" id="145971"/>
    <lineage>
        <taxon>Eukaryota</taxon>
        <taxon>Fungi</taxon>
        <taxon>Dikarya</taxon>
        <taxon>Ascomycota</taxon>
        <taxon>Pezizomycotina</taxon>
        <taxon>Sordariomycetes</taxon>
        <taxon>Hypocreomycetidae</taxon>
        <taxon>Glomerellales</taxon>
        <taxon>Glomerellaceae</taxon>
        <taxon>Colletotrichum</taxon>
        <taxon>Colletotrichum acutatum species complex</taxon>
    </lineage>
</organism>
<dbReference type="Proteomes" id="UP000830671">
    <property type="component" value="Chromosome 4"/>
</dbReference>
<keyword evidence="2" id="KW-1185">Reference proteome</keyword>
<gene>
    <name evidence="1" type="ORF">CLUP02_07304</name>
</gene>
<sequence>MQVTPIGCLTVTSFAHATVLRFNCAANPFSQHPTLLFASPQASDFSHQIHNTFELDTNRTNMENKVNPSMESISSQMDTEGKSREEMIAESVKKNEDVQNLYPQVDFKGAVLEPTIHLTYDIQEHVDEPNQRRYNTLIAEMLERTAEPDLAERLLWEARECLAGYPDILAQFDAIFLGQRSASSVIRELHEWLAGFSIAPFGAYWITPLNLTYNSTGVEPTEENAVERQDKSFGLYASSCLQK</sequence>
<proteinExistence type="predicted"/>
<dbReference type="RefSeq" id="XP_049143442.1">
    <property type="nucleotide sequence ID" value="XM_049286299.1"/>
</dbReference>
<accession>A0A9Q8WFJ3</accession>
<reference evidence="1" key="1">
    <citation type="journal article" date="2021" name="Mol. Plant Microbe Interact.">
        <title>Complete Genome Sequence of the Plant-Pathogenic Fungus Colletotrichum lupini.</title>
        <authorList>
            <person name="Baroncelli R."/>
            <person name="Pensec F."/>
            <person name="Da Lio D."/>
            <person name="Boufleur T."/>
            <person name="Vicente I."/>
            <person name="Sarrocco S."/>
            <person name="Picot A."/>
            <person name="Baraldi E."/>
            <person name="Sukno S."/>
            <person name="Thon M."/>
            <person name="Le Floch G."/>
        </authorList>
    </citation>
    <scope>NUCLEOTIDE SEQUENCE</scope>
    <source>
        <strain evidence="1">IMI 504893</strain>
    </source>
</reference>
<dbReference type="AlphaFoldDB" id="A0A9Q8WFJ3"/>